<evidence type="ECO:0000313" key="4">
    <source>
        <dbReference type="Proteomes" id="UP000572377"/>
    </source>
</evidence>
<dbReference type="RefSeq" id="WP_171321711.1">
    <property type="nucleotide sequence ID" value="NZ_JABFBC010000001.1"/>
</dbReference>
<feature type="transmembrane region" description="Helical" evidence="1">
    <location>
        <begin position="78"/>
        <end position="108"/>
    </location>
</feature>
<proteinExistence type="predicted"/>
<name>A0A849KPR9_9RHOB</name>
<evidence type="ECO:0000313" key="3">
    <source>
        <dbReference type="EMBL" id="NNU79053.1"/>
    </source>
</evidence>
<protein>
    <recommendedName>
        <fullName evidence="2">DUF1468 domain-containing protein</fullName>
    </recommendedName>
</protein>
<evidence type="ECO:0000256" key="1">
    <source>
        <dbReference type="SAM" id="Phobius"/>
    </source>
</evidence>
<keyword evidence="1" id="KW-1133">Transmembrane helix</keyword>
<feature type="transmembrane region" description="Helical" evidence="1">
    <location>
        <begin position="120"/>
        <end position="140"/>
    </location>
</feature>
<dbReference type="AlphaFoldDB" id="A0A849KPR9"/>
<dbReference type="PROSITE" id="PS51257">
    <property type="entry name" value="PROKAR_LIPOPROTEIN"/>
    <property type="match status" value="1"/>
</dbReference>
<keyword evidence="4" id="KW-1185">Reference proteome</keyword>
<organism evidence="3 4">
    <name type="scientific">Halovulum dunhuangense</name>
    <dbReference type="NCBI Taxonomy" id="1505036"/>
    <lineage>
        <taxon>Bacteria</taxon>
        <taxon>Pseudomonadati</taxon>
        <taxon>Pseudomonadota</taxon>
        <taxon>Alphaproteobacteria</taxon>
        <taxon>Rhodobacterales</taxon>
        <taxon>Paracoccaceae</taxon>
        <taxon>Halovulum</taxon>
    </lineage>
</organism>
<dbReference type="Pfam" id="PF07331">
    <property type="entry name" value="TctB"/>
    <property type="match status" value="1"/>
</dbReference>
<feature type="domain" description="DUF1468" evidence="2">
    <location>
        <begin position="12"/>
        <end position="131"/>
    </location>
</feature>
<gene>
    <name evidence="3" type="ORF">HMH01_01255</name>
</gene>
<accession>A0A849KPR9</accession>
<reference evidence="3 4" key="1">
    <citation type="submission" date="2020-05" db="EMBL/GenBank/DDBJ databases">
        <title>Gimesia benthica sp. nov., a novel planctomycete isolated from a deep-sea water sample of the Northwest Indian Ocean.</title>
        <authorList>
            <person name="Wang J."/>
            <person name="Ruan C."/>
            <person name="Song L."/>
            <person name="Zhu Y."/>
            <person name="Li A."/>
            <person name="Zheng X."/>
            <person name="Wang L."/>
            <person name="Lu Z."/>
            <person name="Huang Y."/>
            <person name="Du W."/>
            <person name="Zhou Y."/>
            <person name="Huang L."/>
            <person name="Dai X."/>
        </authorList>
    </citation>
    <scope>NUCLEOTIDE SEQUENCE [LARGE SCALE GENOMIC DNA]</scope>
    <source>
        <strain evidence="3 4">YYQ-30</strain>
    </source>
</reference>
<keyword evidence="1" id="KW-0812">Transmembrane</keyword>
<sequence>MQARLGEMIVPLLVLIGCVLFWWHIQEARSVAQRVPNLVLVFTLALTLLVGVRIFVLGKGGKDGAAIDLKDGTLHKRVAFLGLCLVYYLTFQPLGFTLSNLLFLLLAYRLAGLGWRQTGFAALVSTIVFHGLALLMDFNVPKGVFGI</sequence>
<feature type="transmembrane region" description="Helical" evidence="1">
    <location>
        <begin position="7"/>
        <end position="25"/>
    </location>
</feature>
<evidence type="ECO:0000259" key="2">
    <source>
        <dbReference type="Pfam" id="PF07331"/>
    </source>
</evidence>
<keyword evidence="1" id="KW-0472">Membrane</keyword>
<comment type="caution">
    <text evidence="3">The sequence shown here is derived from an EMBL/GenBank/DDBJ whole genome shotgun (WGS) entry which is preliminary data.</text>
</comment>
<dbReference type="Proteomes" id="UP000572377">
    <property type="component" value="Unassembled WGS sequence"/>
</dbReference>
<dbReference type="InterPro" id="IPR009936">
    <property type="entry name" value="DUF1468"/>
</dbReference>
<dbReference type="EMBL" id="JABFBC010000001">
    <property type="protein sequence ID" value="NNU79053.1"/>
    <property type="molecule type" value="Genomic_DNA"/>
</dbReference>
<feature type="transmembrane region" description="Helical" evidence="1">
    <location>
        <begin position="37"/>
        <end position="57"/>
    </location>
</feature>